<keyword evidence="2" id="KW-1185">Reference proteome</keyword>
<organism evidence="2 3">
    <name type="scientific">Panagrellus redivivus</name>
    <name type="common">Microworm</name>
    <dbReference type="NCBI Taxonomy" id="6233"/>
    <lineage>
        <taxon>Eukaryota</taxon>
        <taxon>Metazoa</taxon>
        <taxon>Ecdysozoa</taxon>
        <taxon>Nematoda</taxon>
        <taxon>Chromadorea</taxon>
        <taxon>Rhabditida</taxon>
        <taxon>Tylenchina</taxon>
        <taxon>Panagrolaimomorpha</taxon>
        <taxon>Panagrolaimoidea</taxon>
        <taxon>Panagrolaimidae</taxon>
        <taxon>Panagrellus</taxon>
    </lineage>
</organism>
<feature type="chain" id="PRO_5028981247" evidence="1">
    <location>
        <begin position="26"/>
        <end position="124"/>
    </location>
</feature>
<proteinExistence type="predicted"/>
<evidence type="ECO:0000256" key="1">
    <source>
        <dbReference type="SAM" id="SignalP"/>
    </source>
</evidence>
<evidence type="ECO:0000313" key="2">
    <source>
        <dbReference type="Proteomes" id="UP000492821"/>
    </source>
</evidence>
<dbReference type="Proteomes" id="UP000492821">
    <property type="component" value="Unassembled WGS sequence"/>
</dbReference>
<accession>A0A7E4VCT3</accession>
<sequence length="124" mass="13585">MHNWHTECLFPVSLLSLPCFASVSATPKPVSGSTFLAGIAADSYLTTTAGSPSTPSVHSIDKNRKHCNEKKIGFELRREVPAPDKPDNRILRWLDVGGRINAFAADAYTLKKFDNSIKQGIEDV</sequence>
<feature type="signal peptide" evidence="1">
    <location>
        <begin position="1"/>
        <end position="25"/>
    </location>
</feature>
<name>A0A7E4VCT3_PANRE</name>
<reference evidence="3" key="2">
    <citation type="submission" date="2020-10" db="UniProtKB">
        <authorList>
            <consortium name="WormBaseParasite"/>
        </authorList>
    </citation>
    <scope>IDENTIFICATION</scope>
</reference>
<dbReference type="AlphaFoldDB" id="A0A7E4VCT3"/>
<reference evidence="2" key="1">
    <citation type="journal article" date="2013" name="Genetics">
        <title>The draft genome and transcriptome of Panagrellus redivivus are shaped by the harsh demands of a free-living lifestyle.</title>
        <authorList>
            <person name="Srinivasan J."/>
            <person name="Dillman A.R."/>
            <person name="Macchietto M.G."/>
            <person name="Heikkinen L."/>
            <person name="Lakso M."/>
            <person name="Fracchia K.M."/>
            <person name="Antoshechkin I."/>
            <person name="Mortazavi A."/>
            <person name="Wong G."/>
            <person name="Sternberg P.W."/>
        </authorList>
    </citation>
    <scope>NUCLEOTIDE SEQUENCE [LARGE SCALE GENOMIC DNA]</scope>
    <source>
        <strain evidence="2">MT8872</strain>
    </source>
</reference>
<keyword evidence="1" id="KW-0732">Signal</keyword>
<protein>
    <submittedName>
        <fullName evidence="3">Secreted protein</fullName>
    </submittedName>
</protein>
<evidence type="ECO:0000313" key="3">
    <source>
        <dbReference type="WBParaSite" id="Pan_g19305.t1"/>
    </source>
</evidence>
<dbReference type="WBParaSite" id="Pan_g19305.t1">
    <property type="protein sequence ID" value="Pan_g19305.t1"/>
    <property type="gene ID" value="Pan_g19305"/>
</dbReference>